<protein>
    <submittedName>
        <fullName evidence="8">3-phenylpropionate dioxygenase</fullName>
    </submittedName>
</protein>
<dbReference type="InterPro" id="IPR001663">
    <property type="entry name" value="Rng_hydr_dOase-A"/>
</dbReference>
<dbReference type="Pfam" id="PF00355">
    <property type="entry name" value="Rieske"/>
    <property type="match status" value="1"/>
</dbReference>
<dbReference type="GO" id="GO:0051537">
    <property type="term" value="F:2 iron, 2 sulfur cluster binding"/>
    <property type="evidence" value="ECO:0007669"/>
    <property type="project" value="UniProtKB-KW"/>
</dbReference>
<dbReference type="InterPro" id="IPR017941">
    <property type="entry name" value="Rieske_2Fe-2S"/>
</dbReference>
<dbReference type="InterPro" id="IPR036922">
    <property type="entry name" value="Rieske_2Fe-2S_sf"/>
</dbReference>
<keyword evidence="4" id="KW-0560">Oxidoreductase</keyword>
<evidence type="ECO:0000256" key="2">
    <source>
        <dbReference type="ARBA" id="ARBA00022714"/>
    </source>
</evidence>
<keyword evidence="3" id="KW-0479">Metal-binding</keyword>
<reference evidence="8 9" key="1">
    <citation type="submission" date="2017-05" db="EMBL/GenBank/DDBJ databases">
        <title>Complete and WGS of Bordetella genogroups.</title>
        <authorList>
            <person name="Spilker T."/>
            <person name="LiPuma J."/>
        </authorList>
    </citation>
    <scope>NUCLEOTIDE SEQUENCE [LARGE SCALE GENOMIC DNA]</scope>
    <source>
        <strain evidence="8 9">AU10456</strain>
    </source>
</reference>
<dbReference type="GO" id="GO:0005506">
    <property type="term" value="F:iron ion binding"/>
    <property type="evidence" value="ECO:0007669"/>
    <property type="project" value="InterPro"/>
</dbReference>
<dbReference type="PANTHER" id="PTHR43756:SF1">
    <property type="entry name" value="3-PHENYLPROPIONATE_CINNAMIC ACID DIOXYGENASE SUBUNIT ALPHA"/>
    <property type="match status" value="1"/>
</dbReference>
<evidence type="ECO:0000259" key="7">
    <source>
        <dbReference type="PROSITE" id="PS51296"/>
    </source>
</evidence>
<dbReference type="Pfam" id="PF00848">
    <property type="entry name" value="Ring_hydroxyl_A"/>
    <property type="match status" value="1"/>
</dbReference>
<dbReference type="InterPro" id="IPR015879">
    <property type="entry name" value="Ring_hydroxy_dOase_asu_C_dom"/>
</dbReference>
<comment type="caution">
    <text evidence="8">The sequence shown here is derived from an EMBL/GenBank/DDBJ whole genome shotgun (WGS) entry which is preliminary data.</text>
</comment>
<dbReference type="SUPFAM" id="SSF55961">
    <property type="entry name" value="Bet v1-like"/>
    <property type="match status" value="1"/>
</dbReference>
<dbReference type="SUPFAM" id="SSF50022">
    <property type="entry name" value="ISP domain"/>
    <property type="match status" value="1"/>
</dbReference>
<dbReference type="Proteomes" id="UP000216913">
    <property type="component" value="Unassembled WGS sequence"/>
</dbReference>
<evidence type="ECO:0000256" key="3">
    <source>
        <dbReference type="ARBA" id="ARBA00022723"/>
    </source>
</evidence>
<evidence type="ECO:0000256" key="5">
    <source>
        <dbReference type="ARBA" id="ARBA00023004"/>
    </source>
</evidence>
<evidence type="ECO:0000256" key="4">
    <source>
        <dbReference type="ARBA" id="ARBA00023002"/>
    </source>
</evidence>
<proteinExistence type="inferred from homology"/>
<dbReference type="PRINTS" id="PR00090">
    <property type="entry name" value="RNGDIOXGNASE"/>
</dbReference>
<feature type="domain" description="Rieske" evidence="7">
    <location>
        <begin position="62"/>
        <end position="177"/>
    </location>
</feature>
<dbReference type="Gene3D" id="2.102.10.10">
    <property type="entry name" value="Rieske [2Fe-2S] iron-sulphur domain"/>
    <property type="match status" value="1"/>
</dbReference>
<dbReference type="GO" id="GO:0051213">
    <property type="term" value="F:dioxygenase activity"/>
    <property type="evidence" value="ECO:0007669"/>
    <property type="project" value="UniProtKB-KW"/>
</dbReference>
<dbReference type="AlphaFoldDB" id="A0A261T323"/>
<keyword evidence="9" id="KW-1185">Reference proteome</keyword>
<keyword evidence="8" id="KW-0223">Dioxygenase</keyword>
<dbReference type="EMBL" id="NEVP01000016">
    <property type="protein sequence ID" value="OZI43825.1"/>
    <property type="molecule type" value="Genomic_DNA"/>
</dbReference>
<name>A0A261T323_9BORD</name>
<keyword evidence="5" id="KW-0408">Iron</keyword>
<comment type="similarity">
    <text evidence="1">Belongs to the bacterial ring-hydroxylating dioxygenase alpha subunit family.</text>
</comment>
<evidence type="ECO:0000313" key="8">
    <source>
        <dbReference type="EMBL" id="OZI43825.1"/>
    </source>
</evidence>
<dbReference type="RefSeq" id="WP_249279210.1">
    <property type="nucleotide sequence ID" value="NZ_NEVN01000012.1"/>
</dbReference>
<organism evidence="8 9">
    <name type="scientific">Bordetella genomosp. 5</name>
    <dbReference type="NCBI Taxonomy" id="1395608"/>
    <lineage>
        <taxon>Bacteria</taxon>
        <taxon>Pseudomonadati</taxon>
        <taxon>Pseudomonadota</taxon>
        <taxon>Betaproteobacteria</taxon>
        <taxon>Burkholderiales</taxon>
        <taxon>Alcaligenaceae</taxon>
        <taxon>Bordetella</taxon>
    </lineage>
</organism>
<dbReference type="CDD" id="cd08880">
    <property type="entry name" value="RHO_alpha_C_ahdA1c-like"/>
    <property type="match status" value="1"/>
</dbReference>
<keyword evidence="2" id="KW-0001">2Fe-2S</keyword>
<sequence length="429" mass="48728">MTCTHNDAQHACTDHAEARAEQPIHIERRWPQEGHTRIPNWVYTDPAVFQKEMDIFFNGKTWNYVGLECEVPEVGCYKRNWIGTSPVIMVRTESGEIAVLENRCAHRGAQICWQNTGKVADFTCPYHQWNYDLNGNLQGVPFRRGAMGKGGMPRDFDPKQNGIRKLRSVNRGGSIWATFSDEAPSFEDFCGPEVLAEIDHMLPGKKLKLLGYSRQLIPSNWKMYLENLKDPYHATLLHTFYITFGLWRADSKSECIPTGGGAHSVMVSHNEGKKVTEATSEMSRFRNDLELLDLETVTPRAEFNRGRVGGAWVFPAAQFGIQANSLKTRHVIPRSPTEHELVFTYYGYEDDDEEMTRLRLKHANLLGPAGFVSMDDSEMLTQCQIGVTGYPGARGIVEMGGRDTEPADYMVTEVLIRSFYQYYREAMGF</sequence>
<dbReference type="PANTHER" id="PTHR43756">
    <property type="entry name" value="CHOLINE MONOOXYGENASE, CHLOROPLASTIC"/>
    <property type="match status" value="1"/>
</dbReference>
<keyword evidence="6" id="KW-0411">Iron-sulfur</keyword>
<evidence type="ECO:0000313" key="9">
    <source>
        <dbReference type="Proteomes" id="UP000216913"/>
    </source>
</evidence>
<dbReference type="InterPro" id="IPR043264">
    <property type="entry name" value="AhdA1c-like_alpha_C"/>
</dbReference>
<accession>A0A261T323</accession>
<dbReference type="Gene3D" id="3.90.380.10">
    <property type="entry name" value="Naphthalene 1,2-dioxygenase Alpha Subunit, Chain A, domain 1"/>
    <property type="match status" value="1"/>
</dbReference>
<gene>
    <name evidence="8" type="ORF">CAL25_23140</name>
</gene>
<evidence type="ECO:0000256" key="1">
    <source>
        <dbReference type="ARBA" id="ARBA00008751"/>
    </source>
</evidence>
<evidence type="ECO:0000256" key="6">
    <source>
        <dbReference type="ARBA" id="ARBA00023014"/>
    </source>
</evidence>
<dbReference type="PROSITE" id="PS51296">
    <property type="entry name" value="RIESKE"/>
    <property type="match status" value="1"/>
</dbReference>